<sequence>MLTIKQLADKLGVSKPTITRNKPEHMEFTVIDGVNYIDETLEQQITQKVLQNKTRYSGDRSTETNDSTLVQQLLQENAFLRAQIEEKDALLKTQAKLLDQQQQ</sequence>
<dbReference type="RefSeq" id="WP_011117533.1">
    <property type="nucleotide sequence ID" value="NC_005006.1"/>
</dbReference>
<dbReference type="HOGENOM" id="CLU_145432_0_0_9"/>
<dbReference type="Proteomes" id="UP000001411">
    <property type="component" value="Plasmid pSE-12228-03"/>
</dbReference>
<name>A0A0H2VIQ7_STAES</name>
<proteinExistence type="predicted"/>
<organism evidence="1 2">
    <name type="scientific">Staphylococcus epidermidis (strain ATCC 12228 / FDA PCI 1200)</name>
    <dbReference type="NCBI Taxonomy" id="176280"/>
    <lineage>
        <taxon>Bacteria</taxon>
        <taxon>Bacillati</taxon>
        <taxon>Bacillota</taxon>
        <taxon>Bacilli</taxon>
        <taxon>Bacillales</taxon>
        <taxon>Staphylococcaceae</taxon>
        <taxon>Staphylococcus</taxon>
    </lineage>
</organism>
<dbReference type="KEGG" id="sep:SE_p308"/>
<dbReference type="AlphaFoldDB" id="A0A0H2VIQ7"/>
<gene>
    <name evidence="1" type="ordered locus">SE_p308</name>
</gene>
<evidence type="ECO:0000313" key="2">
    <source>
        <dbReference type="Proteomes" id="UP000001411"/>
    </source>
</evidence>
<accession>A0A0H2VIQ7</accession>
<protein>
    <submittedName>
        <fullName evidence="1">Uncharacterized protein</fullName>
    </submittedName>
</protein>
<dbReference type="PATRIC" id="fig|176280.10.peg.2422"/>
<reference evidence="1 2" key="1">
    <citation type="journal article" date="2003" name="Mol. Microbiol.">
        <title>Genome-based analysis of virulence genes in a non-biofilm-forming Staphylococcus epidermidis strain (ATCC 12228).</title>
        <authorList>
            <person name="Zhang Y.Q."/>
            <person name="Ren S.X."/>
            <person name="Li H.L."/>
            <person name="Wang Y.X."/>
            <person name="Fu G."/>
            <person name="Yang J."/>
            <person name="Qin Z.Q."/>
            <person name="Miao Y.G."/>
            <person name="Wang W.Y."/>
            <person name="Chen R.S."/>
            <person name="Shen Y."/>
            <person name="Chen Z."/>
            <person name="Yuan Z.H."/>
            <person name="Zhao G.P."/>
            <person name="Qu D."/>
            <person name="Danchin A."/>
            <person name="Wen Y.M."/>
        </authorList>
    </citation>
    <scope>NUCLEOTIDE SEQUENCE [LARGE SCALE GENOMIC DNA]</scope>
    <source>
        <strain evidence="2">ATCC 12228 / FDA PCI 1200</strain>
        <plasmid evidence="1 2">pSE-12228-03</plasmid>
    </source>
</reference>
<keyword evidence="1" id="KW-0614">Plasmid</keyword>
<dbReference type="OrthoDB" id="2233743at2"/>
<geneLocation type="plasmid" evidence="1 2">
    <name>pSE-12228-03</name>
</geneLocation>
<evidence type="ECO:0000313" key="1">
    <source>
        <dbReference type="EMBL" id="AAO06164.1"/>
    </source>
</evidence>
<dbReference type="EMBL" id="AE015932">
    <property type="protein sequence ID" value="AAO06164.1"/>
    <property type="molecule type" value="Genomic_DNA"/>
</dbReference>